<accession>A0A226F6Z2</accession>
<feature type="coiled-coil region" evidence="6">
    <location>
        <begin position="92"/>
        <end position="119"/>
    </location>
</feature>
<dbReference type="GO" id="GO:0000977">
    <property type="term" value="F:RNA polymerase II transcription regulatory region sequence-specific DNA binding"/>
    <property type="evidence" value="ECO:0007669"/>
    <property type="project" value="TreeGrafter"/>
</dbReference>
<name>A0A226F6Z2_FOLCA</name>
<evidence type="ECO:0000256" key="6">
    <source>
        <dbReference type="SAM" id="Coils"/>
    </source>
</evidence>
<keyword evidence="2" id="KW-0677">Repeat</keyword>
<evidence type="ECO:0000313" key="10">
    <source>
        <dbReference type="Proteomes" id="UP000198287"/>
    </source>
</evidence>
<evidence type="ECO:0000259" key="8">
    <source>
        <dbReference type="PROSITE" id="PS50157"/>
    </source>
</evidence>
<organism evidence="9 10">
    <name type="scientific">Folsomia candida</name>
    <name type="common">Springtail</name>
    <dbReference type="NCBI Taxonomy" id="158441"/>
    <lineage>
        <taxon>Eukaryota</taxon>
        <taxon>Metazoa</taxon>
        <taxon>Ecdysozoa</taxon>
        <taxon>Arthropoda</taxon>
        <taxon>Hexapoda</taxon>
        <taxon>Collembola</taxon>
        <taxon>Entomobryomorpha</taxon>
        <taxon>Isotomoidea</taxon>
        <taxon>Isotomidae</taxon>
        <taxon>Proisotominae</taxon>
        <taxon>Folsomia</taxon>
    </lineage>
</organism>
<dbReference type="GO" id="GO:0005634">
    <property type="term" value="C:nucleus"/>
    <property type="evidence" value="ECO:0007669"/>
    <property type="project" value="TreeGrafter"/>
</dbReference>
<feature type="domain" description="C2H2-type" evidence="8">
    <location>
        <begin position="457"/>
        <end position="485"/>
    </location>
</feature>
<evidence type="ECO:0000256" key="3">
    <source>
        <dbReference type="ARBA" id="ARBA00022771"/>
    </source>
</evidence>
<keyword evidence="3 5" id="KW-0863">Zinc-finger</keyword>
<evidence type="ECO:0000256" key="7">
    <source>
        <dbReference type="SAM" id="MobiDB-lite"/>
    </source>
</evidence>
<feature type="domain" description="C2H2-type" evidence="8">
    <location>
        <begin position="520"/>
        <end position="549"/>
    </location>
</feature>
<evidence type="ECO:0000256" key="1">
    <source>
        <dbReference type="ARBA" id="ARBA00022723"/>
    </source>
</evidence>
<dbReference type="PROSITE" id="PS50157">
    <property type="entry name" value="ZINC_FINGER_C2H2_2"/>
    <property type="match status" value="8"/>
</dbReference>
<dbReference type="Gene3D" id="3.30.160.60">
    <property type="entry name" value="Classic Zinc Finger"/>
    <property type="match status" value="5"/>
</dbReference>
<dbReference type="OrthoDB" id="6077919at2759"/>
<dbReference type="AlphaFoldDB" id="A0A226F6Z2"/>
<dbReference type="SMART" id="SM00355">
    <property type="entry name" value="ZnF_C2H2"/>
    <property type="match status" value="9"/>
</dbReference>
<feature type="domain" description="C2H2-type" evidence="8">
    <location>
        <begin position="582"/>
        <end position="605"/>
    </location>
</feature>
<evidence type="ECO:0000256" key="2">
    <source>
        <dbReference type="ARBA" id="ARBA00022737"/>
    </source>
</evidence>
<feature type="domain" description="C2H2-type" evidence="8">
    <location>
        <begin position="358"/>
        <end position="385"/>
    </location>
</feature>
<keyword evidence="10" id="KW-1185">Reference proteome</keyword>
<sequence>MTKITDPKLSGGSARVNIHRDLETGKAAELLRTNNCYVCQNLEKSAIFPLSRENCDILFNSILTEASIRHGNNLDNDKPSICKQCYETILKIDKLYDEVAKLEEQVKKLVNTLKGKYELKYGSLKLGGISQGTTSLDNVGCLKKFNNPRRGSNGKSYQGNSDMSKQSPRWMMEDAIIMELSDTEDASDPPDRDSNSTQPDLIVKDENQDVQIINFITNNSNTDSHDQIEVDYQKSDAEKFSFVVDETSSGTLEVEIPPTQTNFILLLDDTDKKQVEDEELTEAGSHSPVSKSQAKRSLSSTKLHTMPNRLSSFKDCVDMIYKCSICKVDVKSKTEYDLHKEQHHPNGEKEVKIRTGPFPCPHCPKTFLRLQSLKRHSKLHPENNNSSPLLICHQCGKPFTDKYRLNCHLSTHEDPNTRIHHDKRYVQCKCTTCGKEYNCTRNLADHVKRVHEAIRPHICDQCAKTFYRKSGLDSHVKLKHAVTKEEKATCPQCGKKFDTMKARILHERRFHSDSRKDKIFKCGDDACGAIFISNFALRQHQKRHEREKVTCEICERQFEHASQLKRHKSSKYGCHQNDKKGYKCRTCGEVFTTGRKLWEHGNTTHGLGESRNDKREEFIPDNVITDETKLAVESILILSGEMS</sequence>
<dbReference type="PANTHER" id="PTHR24379:SF127">
    <property type="entry name" value="BLOODY FINGERS-RELATED"/>
    <property type="match status" value="1"/>
</dbReference>
<dbReference type="Proteomes" id="UP000198287">
    <property type="component" value="Unassembled WGS sequence"/>
</dbReference>
<dbReference type="Pfam" id="PF00096">
    <property type="entry name" value="zf-C2H2"/>
    <property type="match status" value="2"/>
</dbReference>
<comment type="caution">
    <text evidence="9">The sequence shown here is derived from an EMBL/GenBank/DDBJ whole genome shotgun (WGS) entry which is preliminary data.</text>
</comment>
<feature type="domain" description="C2H2-type" evidence="8">
    <location>
        <begin position="390"/>
        <end position="417"/>
    </location>
</feature>
<feature type="domain" description="C2H2-type" evidence="8">
    <location>
        <begin position="428"/>
        <end position="456"/>
    </location>
</feature>
<feature type="domain" description="C2H2-type" evidence="8">
    <location>
        <begin position="549"/>
        <end position="580"/>
    </location>
</feature>
<dbReference type="Pfam" id="PF13894">
    <property type="entry name" value="zf-C2H2_4"/>
    <property type="match status" value="1"/>
</dbReference>
<keyword evidence="6" id="KW-0175">Coiled coil</keyword>
<gene>
    <name evidence="9" type="ORF">Fcan01_00963</name>
</gene>
<proteinExistence type="predicted"/>
<protein>
    <recommendedName>
        <fullName evidence="8">C2H2-type domain-containing protein</fullName>
    </recommendedName>
</protein>
<dbReference type="PROSITE" id="PS00028">
    <property type="entry name" value="ZINC_FINGER_C2H2_1"/>
    <property type="match status" value="8"/>
</dbReference>
<keyword evidence="1" id="KW-0479">Metal-binding</keyword>
<dbReference type="InterPro" id="IPR036236">
    <property type="entry name" value="Znf_C2H2_sf"/>
</dbReference>
<feature type="region of interest" description="Disordered" evidence="7">
    <location>
        <begin position="275"/>
        <end position="302"/>
    </location>
</feature>
<keyword evidence="4" id="KW-0862">Zinc</keyword>
<dbReference type="GO" id="GO:0000981">
    <property type="term" value="F:DNA-binding transcription factor activity, RNA polymerase II-specific"/>
    <property type="evidence" value="ECO:0007669"/>
    <property type="project" value="TreeGrafter"/>
</dbReference>
<evidence type="ECO:0000256" key="5">
    <source>
        <dbReference type="PROSITE-ProRule" id="PRU00042"/>
    </source>
</evidence>
<feature type="compositionally biased region" description="Polar residues" evidence="7">
    <location>
        <begin position="287"/>
        <end position="302"/>
    </location>
</feature>
<dbReference type="PANTHER" id="PTHR24379">
    <property type="entry name" value="KRAB AND ZINC FINGER DOMAIN-CONTAINING"/>
    <property type="match status" value="1"/>
</dbReference>
<dbReference type="GO" id="GO:0008270">
    <property type="term" value="F:zinc ion binding"/>
    <property type="evidence" value="ECO:0007669"/>
    <property type="project" value="UniProtKB-KW"/>
</dbReference>
<dbReference type="InterPro" id="IPR013087">
    <property type="entry name" value="Znf_C2H2_type"/>
</dbReference>
<dbReference type="OMA" id="ICERQFE"/>
<feature type="domain" description="C2H2-type" evidence="8">
    <location>
        <begin position="488"/>
        <end position="516"/>
    </location>
</feature>
<dbReference type="EMBL" id="LNIX01000001">
    <property type="protein sequence ID" value="OXA64981.1"/>
    <property type="molecule type" value="Genomic_DNA"/>
</dbReference>
<reference evidence="9 10" key="1">
    <citation type="submission" date="2015-12" db="EMBL/GenBank/DDBJ databases">
        <title>The genome of Folsomia candida.</title>
        <authorList>
            <person name="Faddeeva A."/>
            <person name="Derks M.F."/>
            <person name="Anvar Y."/>
            <person name="Smit S."/>
            <person name="Van Straalen N."/>
            <person name="Roelofs D."/>
        </authorList>
    </citation>
    <scope>NUCLEOTIDE SEQUENCE [LARGE SCALE GENOMIC DNA]</scope>
    <source>
        <strain evidence="9 10">VU population</strain>
        <tissue evidence="9">Whole body</tissue>
    </source>
</reference>
<evidence type="ECO:0000313" key="9">
    <source>
        <dbReference type="EMBL" id="OXA64981.1"/>
    </source>
</evidence>
<evidence type="ECO:0000256" key="4">
    <source>
        <dbReference type="ARBA" id="ARBA00022833"/>
    </source>
</evidence>
<dbReference type="SUPFAM" id="SSF57667">
    <property type="entry name" value="beta-beta-alpha zinc fingers"/>
    <property type="match status" value="3"/>
</dbReference>
<feature type="region of interest" description="Disordered" evidence="7">
    <location>
        <begin position="183"/>
        <end position="203"/>
    </location>
</feature>